<keyword evidence="4" id="KW-1185">Reference proteome</keyword>
<evidence type="ECO:0000256" key="1">
    <source>
        <dbReference type="SAM" id="Phobius"/>
    </source>
</evidence>
<gene>
    <name evidence="3" type="ORF">IWX90DRAFT_127325</name>
</gene>
<proteinExistence type="predicted"/>
<name>A0ABR1Y4F9_9PEZI</name>
<evidence type="ECO:0000313" key="3">
    <source>
        <dbReference type="EMBL" id="KAK8175943.1"/>
    </source>
</evidence>
<reference evidence="3 4" key="1">
    <citation type="journal article" date="2022" name="G3 (Bethesda)">
        <title>Enemy or ally: a genomic approach to elucidate the lifestyle of Phyllosticta citrichinaensis.</title>
        <authorList>
            <person name="Buijs V.A."/>
            <person name="Groenewald J.Z."/>
            <person name="Haridas S."/>
            <person name="LaButti K.M."/>
            <person name="Lipzen A."/>
            <person name="Martin F.M."/>
            <person name="Barry K."/>
            <person name="Grigoriev I.V."/>
            <person name="Crous P.W."/>
            <person name="Seidl M.F."/>
        </authorList>
    </citation>
    <scope>NUCLEOTIDE SEQUENCE [LARGE SCALE GENOMIC DNA]</scope>
    <source>
        <strain evidence="3 4">CBS 129764</strain>
    </source>
</reference>
<feature type="transmembrane region" description="Helical" evidence="1">
    <location>
        <begin position="83"/>
        <end position="104"/>
    </location>
</feature>
<keyword evidence="1" id="KW-0812">Transmembrane</keyword>
<dbReference type="EMBL" id="JBBWUH010000002">
    <property type="protein sequence ID" value="KAK8175943.1"/>
    <property type="molecule type" value="Genomic_DNA"/>
</dbReference>
<dbReference type="Proteomes" id="UP001456524">
    <property type="component" value="Unassembled WGS sequence"/>
</dbReference>
<sequence>MVTLLILCVVASLLAFTAATALGLPLSFLYAGESAGLIFKRLATLATVFGQLNWAAVLTMYLSWRRRVDRRECLPVRGWGQPYCAAGYLGVFLFVGMFCGAKWWKSEKTDLVNRTEWGSRIPDVPLWVGSVLAPQAGGVYERLQRWDGEQLPSILRGPLSPGRHLVCDSHYE</sequence>
<evidence type="ECO:0000256" key="2">
    <source>
        <dbReference type="SAM" id="SignalP"/>
    </source>
</evidence>
<protein>
    <submittedName>
        <fullName evidence="3">Uncharacterized protein</fullName>
    </submittedName>
</protein>
<feature type="transmembrane region" description="Helical" evidence="1">
    <location>
        <begin position="42"/>
        <end position="62"/>
    </location>
</feature>
<keyword evidence="1" id="KW-0472">Membrane</keyword>
<feature type="signal peptide" evidence="2">
    <location>
        <begin position="1"/>
        <end position="19"/>
    </location>
</feature>
<keyword evidence="1" id="KW-1133">Transmembrane helix</keyword>
<keyword evidence="2" id="KW-0732">Signal</keyword>
<comment type="caution">
    <text evidence="3">The sequence shown here is derived from an EMBL/GenBank/DDBJ whole genome shotgun (WGS) entry which is preliminary data.</text>
</comment>
<feature type="chain" id="PRO_5047207419" evidence="2">
    <location>
        <begin position="20"/>
        <end position="172"/>
    </location>
</feature>
<organism evidence="3 4">
    <name type="scientific">Phyllosticta citrichinensis</name>
    <dbReference type="NCBI Taxonomy" id="1130410"/>
    <lineage>
        <taxon>Eukaryota</taxon>
        <taxon>Fungi</taxon>
        <taxon>Dikarya</taxon>
        <taxon>Ascomycota</taxon>
        <taxon>Pezizomycotina</taxon>
        <taxon>Dothideomycetes</taxon>
        <taxon>Dothideomycetes incertae sedis</taxon>
        <taxon>Botryosphaeriales</taxon>
        <taxon>Phyllostictaceae</taxon>
        <taxon>Phyllosticta</taxon>
    </lineage>
</organism>
<evidence type="ECO:0000313" key="4">
    <source>
        <dbReference type="Proteomes" id="UP001456524"/>
    </source>
</evidence>
<accession>A0ABR1Y4F9</accession>